<dbReference type="InterPro" id="IPR036979">
    <property type="entry name" value="CM_dom_sf"/>
</dbReference>
<feature type="domain" description="Chorismate mutase" evidence="6">
    <location>
        <begin position="35"/>
        <end position="127"/>
    </location>
</feature>
<dbReference type="PANTHER" id="PTHR38041:SF2">
    <property type="entry name" value="SECRETED CHORISMATE MUTASE"/>
    <property type="match status" value="1"/>
</dbReference>
<dbReference type="NCBIfam" id="NF006741">
    <property type="entry name" value="PRK09269.1"/>
    <property type="match status" value="1"/>
</dbReference>
<dbReference type="PROSITE" id="PS51168">
    <property type="entry name" value="CHORISMATE_MUT_2"/>
    <property type="match status" value="1"/>
</dbReference>
<dbReference type="EMBL" id="OCSU01000002">
    <property type="protein sequence ID" value="SOE82335.1"/>
    <property type="molecule type" value="Genomic_DNA"/>
</dbReference>
<gene>
    <name evidence="7" type="ORF">SAMN05446927_5654</name>
</gene>
<evidence type="ECO:0000256" key="5">
    <source>
        <dbReference type="SAM" id="SignalP"/>
    </source>
</evidence>
<evidence type="ECO:0000259" key="6">
    <source>
        <dbReference type="PROSITE" id="PS51168"/>
    </source>
</evidence>
<dbReference type="InterPro" id="IPR051331">
    <property type="entry name" value="Chorismate_mutase-related"/>
</dbReference>
<keyword evidence="3 5" id="KW-0732">Signal</keyword>
<comment type="pathway">
    <text evidence="1">Metabolic intermediate biosynthesis; prephenate biosynthesis; prephenate from chorismate: step 1/1.</text>
</comment>
<dbReference type="GO" id="GO:0004106">
    <property type="term" value="F:chorismate mutase activity"/>
    <property type="evidence" value="ECO:0007669"/>
    <property type="project" value="UniProtKB-EC"/>
</dbReference>
<dbReference type="SUPFAM" id="SSF48600">
    <property type="entry name" value="Chorismate mutase II"/>
    <property type="match status" value="1"/>
</dbReference>
<feature type="chain" id="PRO_5030866331" description="chorismate mutase" evidence="5">
    <location>
        <begin position="47"/>
        <end position="216"/>
    </location>
</feature>
<dbReference type="Gene3D" id="1.20.59.10">
    <property type="entry name" value="Chorismate mutase"/>
    <property type="match status" value="1"/>
</dbReference>
<protein>
    <recommendedName>
        <fullName evidence="2">chorismate mutase</fullName>
        <ecNumber evidence="2">5.4.99.5</ecNumber>
    </recommendedName>
</protein>
<dbReference type="GO" id="GO:0046417">
    <property type="term" value="P:chorismate metabolic process"/>
    <property type="evidence" value="ECO:0007669"/>
    <property type="project" value="InterPro"/>
</dbReference>
<dbReference type="InterPro" id="IPR036263">
    <property type="entry name" value="Chorismate_II_sf"/>
</dbReference>
<feature type="signal peptide" evidence="5">
    <location>
        <begin position="1"/>
        <end position="46"/>
    </location>
</feature>
<evidence type="ECO:0000313" key="7">
    <source>
        <dbReference type="EMBL" id="SOE82335.1"/>
    </source>
</evidence>
<dbReference type="GO" id="GO:0009697">
    <property type="term" value="P:salicylic acid biosynthetic process"/>
    <property type="evidence" value="ECO:0007669"/>
    <property type="project" value="TreeGrafter"/>
</dbReference>
<proteinExistence type="predicted"/>
<dbReference type="NCBIfam" id="TIGR01806">
    <property type="entry name" value="CM_mono2"/>
    <property type="match status" value="1"/>
</dbReference>
<dbReference type="InterPro" id="IPR002701">
    <property type="entry name" value="CM_II_prokaryot"/>
</dbReference>
<sequence>MLALFGRPTRRMHPTSSFSATVRNRRVRALAALASLLLGCIGTAHADGDDAPLTSLVALTSQRLALAEPVARWKWARHEPITDEPREAALLAGVEQKALAAGVDPAFAQRFFRDQIEASKDVQNALFANWRAARPPEGSPPDLAADTRPKLDGLTQSLIAALARVEPIRHAADCPLRLADSVARWKHLTRYDAALNAPLSRALSHVCAAGGVGAVG</sequence>
<evidence type="ECO:0000256" key="2">
    <source>
        <dbReference type="ARBA" id="ARBA00012404"/>
    </source>
</evidence>
<keyword evidence="8" id="KW-1185">Reference proteome</keyword>
<dbReference type="Pfam" id="PF01817">
    <property type="entry name" value="CM_2"/>
    <property type="match status" value="1"/>
</dbReference>
<comment type="caution">
    <text evidence="7">The sequence shown here is derived from an EMBL/GenBank/DDBJ whole genome shotgun (WGS) entry which is preliminary data.</text>
</comment>
<dbReference type="InterPro" id="IPR008240">
    <property type="entry name" value="Chorismate_mutase_periplasmic"/>
</dbReference>
<evidence type="ECO:0000256" key="3">
    <source>
        <dbReference type="ARBA" id="ARBA00022729"/>
    </source>
</evidence>
<keyword evidence="4" id="KW-0413">Isomerase</keyword>
<dbReference type="Proteomes" id="UP000219522">
    <property type="component" value="Unassembled WGS sequence"/>
</dbReference>
<dbReference type="AlphaFoldDB" id="A0A7Z7IAM1"/>
<accession>A0A7Z7IAM1</accession>
<dbReference type="UniPathway" id="UPA00120">
    <property type="reaction ID" value="UER00203"/>
</dbReference>
<dbReference type="SMART" id="SM00830">
    <property type="entry name" value="CM_2"/>
    <property type="match status" value="1"/>
</dbReference>
<name>A0A7Z7IAM1_9BURK</name>
<evidence type="ECO:0000313" key="8">
    <source>
        <dbReference type="Proteomes" id="UP000219522"/>
    </source>
</evidence>
<dbReference type="PIRSF" id="PIRSF026640">
    <property type="entry name" value="Peripl_chor_mut"/>
    <property type="match status" value="1"/>
</dbReference>
<evidence type="ECO:0000256" key="4">
    <source>
        <dbReference type="ARBA" id="ARBA00023235"/>
    </source>
</evidence>
<dbReference type="PANTHER" id="PTHR38041">
    <property type="entry name" value="CHORISMATE MUTASE"/>
    <property type="match status" value="1"/>
</dbReference>
<dbReference type="EC" id="5.4.99.5" evidence="2"/>
<reference evidence="7 8" key="1">
    <citation type="submission" date="2017-09" db="EMBL/GenBank/DDBJ databases">
        <authorList>
            <person name="Varghese N."/>
            <person name="Submissions S."/>
        </authorList>
    </citation>
    <scope>NUCLEOTIDE SEQUENCE [LARGE SCALE GENOMIC DNA]</scope>
    <source>
        <strain evidence="7 8">OK806</strain>
    </source>
</reference>
<evidence type="ECO:0000256" key="1">
    <source>
        <dbReference type="ARBA" id="ARBA00004817"/>
    </source>
</evidence>
<organism evidence="7 8">
    <name type="scientific">Caballeronia arationis</name>
    <dbReference type="NCBI Taxonomy" id="1777142"/>
    <lineage>
        <taxon>Bacteria</taxon>
        <taxon>Pseudomonadati</taxon>
        <taxon>Pseudomonadota</taxon>
        <taxon>Betaproteobacteria</taxon>
        <taxon>Burkholderiales</taxon>
        <taxon>Burkholderiaceae</taxon>
        <taxon>Caballeronia</taxon>
    </lineage>
</organism>